<dbReference type="PROSITE" id="PS50850">
    <property type="entry name" value="MFS"/>
    <property type="match status" value="1"/>
</dbReference>
<feature type="transmembrane region" description="Helical" evidence="7">
    <location>
        <begin position="145"/>
        <end position="166"/>
    </location>
</feature>
<dbReference type="Gene3D" id="1.20.1250.20">
    <property type="entry name" value="MFS general substrate transporter like domains"/>
    <property type="match status" value="2"/>
</dbReference>
<comment type="subcellular location">
    <subcellularLocation>
        <location evidence="1">Membrane</location>
        <topology evidence="1">Multi-pass membrane protein</topology>
    </subcellularLocation>
</comment>
<evidence type="ECO:0000256" key="4">
    <source>
        <dbReference type="ARBA" id="ARBA00022989"/>
    </source>
</evidence>
<keyword evidence="3 7" id="KW-0812">Transmembrane</keyword>
<gene>
    <name evidence="9" type="ORF">PHACADRAFT_133462</name>
</gene>
<name>K5WMQ2_PHACS</name>
<dbReference type="OrthoDB" id="440553at2759"/>
<feature type="transmembrane region" description="Helical" evidence="7">
    <location>
        <begin position="172"/>
        <end position="193"/>
    </location>
</feature>
<dbReference type="AlphaFoldDB" id="K5WMQ2"/>
<dbReference type="PRINTS" id="PR01036">
    <property type="entry name" value="TCRTETB"/>
</dbReference>
<evidence type="ECO:0000259" key="8">
    <source>
        <dbReference type="PROSITE" id="PS50850"/>
    </source>
</evidence>
<dbReference type="GO" id="GO:0022857">
    <property type="term" value="F:transmembrane transporter activity"/>
    <property type="evidence" value="ECO:0007669"/>
    <property type="project" value="InterPro"/>
</dbReference>
<feature type="transmembrane region" description="Helical" evidence="7">
    <location>
        <begin position="20"/>
        <end position="43"/>
    </location>
</feature>
<reference evidence="9 10" key="1">
    <citation type="journal article" date="2012" name="BMC Genomics">
        <title>Comparative genomics of the white-rot fungi, Phanerochaete carnosa and P. chrysosporium, to elucidate the genetic basis of the distinct wood types they colonize.</title>
        <authorList>
            <person name="Suzuki H."/>
            <person name="MacDonald J."/>
            <person name="Syed K."/>
            <person name="Salamov A."/>
            <person name="Hori C."/>
            <person name="Aerts A."/>
            <person name="Henrissat B."/>
            <person name="Wiebenga A."/>
            <person name="vanKuyk P.A."/>
            <person name="Barry K."/>
            <person name="Lindquist E."/>
            <person name="LaButti K."/>
            <person name="Lapidus A."/>
            <person name="Lucas S."/>
            <person name="Coutinho P."/>
            <person name="Gong Y."/>
            <person name="Samejima M."/>
            <person name="Mahadevan R."/>
            <person name="Abou-Zaid M."/>
            <person name="de Vries R.P."/>
            <person name="Igarashi K."/>
            <person name="Yadav J.S."/>
            <person name="Grigoriev I.V."/>
            <person name="Master E.R."/>
        </authorList>
    </citation>
    <scope>NUCLEOTIDE SEQUENCE [LARGE SCALE GENOMIC DNA]</scope>
    <source>
        <strain evidence="9 10">HHB-10118-sp</strain>
    </source>
</reference>
<feature type="region of interest" description="Disordered" evidence="6">
    <location>
        <begin position="204"/>
        <end position="241"/>
    </location>
</feature>
<evidence type="ECO:0000313" key="9">
    <source>
        <dbReference type="EMBL" id="EKM60730.1"/>
    </source>
</evidence>
<evidence type="ECO:0000256" key="6">
    <source>
        <dbReference type="SAM" id="MobiDB-lite"/>
    </source>
</evidence>
<evidence type="ECO:0000256" key="7">
    <source>
        <dbReference type="SAM" id="Phobius"/>
    </source>
</evidence>
<evidence type="ECO:0000313" key="10">
    <source>
        <dbReference type="Proteomes" id="UP000008370"/>
    </source>
</evidence>
<feature type="domain" description="Major facilitator superfamily (MFS) profile" evidence="8">
    <location>
        <begin position="17"/>
        <end position="466"/>
    </location>
</feature>
<feature type="transmembrane region" description="Helical" evidence="7">
    <location>
        <begin position="115"/>
        <end position="133"/>
    </location>
</feature>
<feature type="transmembrane region" description="Helical" evidence="7">
    <location>
        <begin position="438"/>
        <end position="461"/>
    </location>
</feature>
<keyword evidence="10" id="KW-1185">Reference proteome</keyword>
<dbReference type="InParanoid" id="K5WMQ2"/>
<keyword evidence="2" id="KW-0813">Transport</keyword>
<dbReference type="CDD" id="cd17325">
    <property type="entry name" value="MFS_MdtG_SLC18_like"/>
    <property type="match status" value="1"/>
</dbReference>
<dbReference type="GO" id="GO:0016020">
    <property type="term" value="C:membrane"/>
    <property type="evidence" value="ECO:0007669"/>
    <property type="project" value="UniProtKB-SubCell"/>
</dbReference>
<feature type="compositionally biased region" description="Basic and acidic residues" evidence="6">
    <location>
        <begin position="228"/>
        <end position="237"/>
    </location>
</feature>
<dbReference type="PANTHER" id="PTHR23506">
    <property type="entry name" value="GH10249P"/>
    <property type="match status" value="1"/>
</dbReference>
<evidence type="ECO:0000256" key="5">
    <source>
        <dbReference type="ARBA" id="ARBA00023136"/>
    </source>
</evidence>
<dbReference type="GeneID" id="18908263"/>
<dbReference type="EMBL" id="JH930468">
    <property type="protein sequence ID" value="EKM60730.1"/>
    <property type="molecule type" value="Genomic_DNA"/>
</dbReference>
<organism evidence="9 10">
    <name type="scientific">Phanerochaete carnosa (strain HHB-10118-sp)</name>
    <name type="common">White-rot fungus</name>
    <name type="synonym">Peniophora carnosa</name>
    <dbReference type="NCBI Taxonomy" id="650164"/>
    <lineage>
        <taxon>Eukaryota</taxon>
        <taxon>Fungi</taxon>
        <taxon>Dikarya</taxon>
        <taxon>Basidiomycota</taxon>
        <taxon>Agaricomycotina</taxon>
        <taxon>Agaricomycetes</taxon>
        <taxon>Polyporales</taxon>
        <taxon>Phanerochaetaceae</taxon>
        <taxon>Phanerochaete</taxon>
    </lineage>
</organism>
<keyword evidence="5 7" id="KW-0472">Membrane</keyword>
<dbReference type="InterPro" id="IPR036259">
    <property type="entry name" value="MFS_trans_sf"/>
</dbReference>
<evidence type="ECO:0000256" key="3">
    <source>
        <dbReference type="ARBA" id="ARBA00022692"/>
    </source>
</evidence>
<dbReference type="Proteomes" id="UP000008370">
    <property type="component" value="Unassembled WGS sequence"/>
</dbReference>
<dbReference type="KEGG" id="pco:PHACADRAFT_133462"/>
<dbReference type="HOGENOM" id="CLU_001265_51_2_1"/>
<accession>K5WMQ2</accession>
<dbReference type="InterPro" id="IPR020846">
    <property type="entry name" value="MFS_dom"/>
</dbReference>
<dbReference type="InterPro" id="IPR011701">
    <property type="entry name" value="MFS"/>
</dbReference>
<dbReference type="Pfam" id="PF07690">
    <property type="entry name" value="MFS_1"/>
    <property type="match status" value="2"/>
</dbReference>
<protein>
    <recommendedName>
        <fullName evidence="8">Major facilitator superfamily (MFS) profile domain-containing protein</fullName>
    </recommendedName>
</protein>
<proteinExistence type="predicted"/>
<feature type="transmembrane region" description="Helical" evidence="7">
    <location>
        <begin position="55"/>
        <end position="76"/>
    </location>
</feature>
<dbReference type="SUPFAM" id="SSF103473">
    <property type="entry name" value="MFS general substrate transporter"/>
    <property type="match status" value="1"/>
</dbReference>
<dbReference type="PANTHER" id="PTHR23506:SF23">
    <property type="entry name" value="GH10249P"/>
    <property type="match status" value="1"/>
</dbReference>
<feature type="transmembrane region" description="Helical" evidence="7">
    <location>
        <begin position="320"/>
        <end position="339"/>
    </location>
</feature>
<evidence type="ECO:0000256" key="2">
    <source>
        <dbReference type="ARBA" id="ARBA00022448"/>
    </source>
</evidence>
<dbReference type="FunCoup" id="K5WMQ2">
    <property type="interactions" value="1"/>
</dbReference>
<feature type="transmembrane region" description="Helical" evidence="7">
    <location>
        <begin position="88"/>
        <end position="109"/>
    </location>
</feature>
<sequence>MSGEQRSKPWGLRWRSSVWYVTFGVMTDVLVYSIVIPVLPFQLERLGYQGVSGRVGWLLFGFSAGLVLSTVPIAMFSERYNMRTWPLILGQVILIGSQIMLMLAPTYWLMVLARIIQGISSSIIWIVGLALLCDTASESIVGRQLGVAMTGLSLGSLIGPLAGGLLYHRFGFHGPGILAVILAAVDLVGRLLIIERKDALKYGVDPAAEPEPDDSEQTAQQENPVPETRAEDDKSATGERAMQLPDRPQLSLIAVVRKLATSKRALTVMFGSAIYGRVQTSVSPIIHADLDRSVAYASQEPALPLHLQAVWNFDSSRVGLIYLGGVIPTLISSPLSGWITDWYGSEWTLSISFLLILPWFGLLTINGPLALFIAMFCLENFFLAATVPPLTTELAAVSRMHEGIGYAHVYGAFNLSFGIGSARTSSTLAYIYDHVRQGWAAICYVSIGVLAMCSLLSMCFVGDKPLYSRLLIRRQSRS</sequence>
<evidence type="ECO:0000256" key="1">
    <source>
        <dbReference type="ARBA" id="ARBA00004141"/>
    </source>
</evidence>
<dbReference type="RefSeq" id="XP_007390177.1">
    <property type="nucleotide sequence ID" value="XM_007390115.1"/>
</dbReference>
<keyword evidence="4 7" id="KW-1133">Transmembrane helix</keyword>
<dbReference type="STRING" id="650164.K5WMQ2"/>
<dbReference type="InterPro" id="IPR050930">
    <property type="entry name" value="MFS_Vesicular_Transporter"/>
</dbReference>
<feature type="transmembrane region" description="Helical" evidence="7">
    <location>
        <begin position="351"/>
        <end position="378"/>
    </location>
</feature>